<name>A0ABQ2B4I9_9MICO</name>
<dbReference type="PANTHER" id="PTHR11014">
    <property type="entry name" value="PEPTIDASE M20 FAMILY MEMBER"/>
    <property type="match status" value="1"/>
</dbReference>
<comment type="caution">
    <text evidence="2">The sequence shown here is derived from an EMBL/GenBank/DDBJ whole genome shotgun (WGS) entry which is preliminary data.</text>
</comment>
<feature type="domain" description="Peptidase M20 dimerisation" evidence="1">
    <location>
        <begin position="190"/>
        <end position="288"/>
    </location>
</feature>
<dbReference type="SUPFAM" id="SSF53187">
    <property type="entry name" value="Zn-dependent exopeptidases"/>
    <property type="match status" value="1"/>
</dbReference>
<evidence type="ECO:0000259" key="1">
    <source>
        <dbReference type="Pfam" id="PF07687"/>
    </source>
</evidence>
<dbReference type="Gene3D" id="3.40.630.10">
    <property type="entry name" value="Zn peptidases"/>
    <property type="match status" value="1"/>
</dbReference>
<keyword evidence="2" id="KW-0378">Hydrolase</keyword>
<dbReference type="GO" id="GO:0016787">
    <property type="term" value="F:hydrolase activity"/>
    <property type="evidence" value="ECO:0007669"/>
    <property type="project" value="UniProtKB-KW"/>
</dbReference>
<accession>A0ABQ2B4I9</accession>
<gene>
    <name evidence="2" type="primary">hipO</name>
    <name evidence="2" type="ORF">GCM10007368_17080</name>
</gene>
<sequence length="414" mass="43005">MSPHENVPVDPQLAELYKDLHRHPELGFAEHRTAGIVAERLRAAGFDVTTGVGRTGVVGVLRNDEGPTALLRADMDALPVEEDTGLDYASTATATDDSGTTVPVDHACGHDMHTTCLLGAADVLARDQASWAGTLLVVFQPAEELGEGAQAMVDDGLYDRFPVPDVVLGQHVAPLPAGKIAGHAGASYAGSDSLRVRLVGRGAHGSMPQASIDPIVMAAGTVLRLQTVISREIPSTATAVLTVGAVHAGDAANVIPGEAELRLNIRSYDEAVRRRILESVDRIVRGEAATAGAPDEPTITEIERFPVVVNDQAALARTLDTFAAWLGPENVLDPGAGAGSEDVGILATAAGAPLSYWLLGGTDPALFTTGDMNDPALLTVPSNHSPHYAPVLDPTLANGVTALVAATRTWLPAA</sequence>
<dbReference type="InterPro" id="IPR002933">
    <property type="entry name" value="Peptidase_M20"/>
</dbReference>
<dbReference type="PIRSF" id="PIRSF005962">
    <property type="entry name" value="Pept_M20D_amidohydro"/>
    <property type="match status" value="1"/>
</dbReference>
<dbReference type="EMBL" id="BMDG01000005">
    <property type="protein sequence ID" value="GGI07621.1"/>
    <property type="molecule type" value="Genomic_DNA"/>
</dbReference>
<dbReference type="NCBIfam" id="TIGR01891">
    <property type="entry name" value="amidohydrolases"/>
    <property type="match status" value="1"/>
</dbReference>
<proteinExistence type="predicted"/>
<dbReference type="InterPro" id="IPR036264">
    <property type="entry name" value="Bact_exopeptidase_dim_dom"/>
</dbReference>
<dbReference type="SUPFAM" id="SSF55031">
    <property type="entry name" value="Bacterial exopeptidase dimerisation domain"/>
    <property type="match status" value="1"/>
</dbReference>
<dbReference type="RefSeq" id="WP_188523263.1">
    <property type="nucleotide sequence ID" value="NZ_BMDG01000005.1"/>
</dbReference>
<dbReference type="Proteomes" id="UP000632535">
    <property type="component" value="Unassembled WGS sequence"/>
</dbReference>
<dbReference type="Gene3D" id="3.30.70.360">
    <property type="match status" value="1"/>
</dbReference>
<dbReference type="Pfam" id="PF07687">
    <property type="entry name" value="M20_dimer"/>
    <property type="match status" value="1"/>
</dbReference>
<reference evidence="3" key="1">
    <citation type="journal article" date="2019" name="Int. J. Syst. Evol. Microbiol.">
        <title>The Global Catalogue of Microorganisms (GCM) 10K type strain sequencing project: providing services to taxonomists for standard genome sequencing and annotation.</title>
        <authorList>
            <consortium name="The Broad Institute Genomics Platform"/>
            <consortium name="The Broad Institute Genome Sequencing Center for Infectious Disease"/>
            <person name="Wu L."/>
            <person name="Ma J."/>
        </authorList>
    </citation>
    <scope>NUCLEOTIDE SEQUENCE [LARGE SCALE GENOMIC DNA]</scope>
    <source>
        <strain evidence="3">CCM 8653</strain>
    </source>
</reference>
<dbReference type="InterPro" id="IPR011650">
    <property type="entry name" value="Peptidase_M20_dimer"/>
</dbReference>
<protein>
    <submittedName>
        <fullName evidence="2">Hippurate hydrolase</fullName>
    </submittedName>
</protein>
<dbReference type="PANTHER" id="PTHR11014:SF63">
    <property type="entry name" value="METALLOPEPTIDASE, PUTATIVE (AFU_ORTHOLOGUE AFUA_6G09600)-RELATED"/>
    <property type="match status" value="1"/>
</dbReference>
<dbReference type="InterPro" id="IPR017439">
    <property type="entry name" value="Amidohydrolase"/>
</dbReference>
<dbReference type="Pfam" id="PF01546">
    <property type="entry name" value="Peptidase_M20"/>
    <property type="match status" value="1"/>
</dbReference>
<organism evidence="2 3">
    <name type="scientific">Isoptericola cucumis</name>
    <dbReference type="NCBI Taxonomy" id="1776856"/>
    <lineage>
        <taxon>Bacteria</taxon>
        <taxon>Bacillati</taxon>
        <taxon>Actinomycetota</taxon>
        <taxon>Actinomycetes</taxon>
        <taxon>Micrococcales</taxon>
        <taxon>Promicromonosporaceae</taxon>
        <taxon>Isoptericola</taxon>
    </lineage>
</organism>
<keyword evidence="3" id="KW-1185">Reference proteome</keyword>
<evidence type="ECO:0000313" key="2">
    <source>
        <dbReference type="EMBL" id="GGI07621.1"/>
    </source>
</evidence>
<evidence type="ECO:0000313" key="3">
    <source>
        <dbReference type="Proteomes" id="UP000632535"/>
    </source>
</evidence>